<dbReference type="RefSeq" id="WP_216438110.1">
    <property type="nucleotide sequence ID" value="NZ_JAHLQF010000001.1"/>
</dbReference>
<dbReference type="Proteomes" id="UP000726170">
    <property type="component" value="Unassembled WGS sequence"/>
</dbReference>
<protein>
    <submittedName>
        <fullName evidence="2">Uncharacterized protein</fullName>
    </submittedName>
</protein>
<name>A0ABS6EFH4_9CLOT</name>
<dbReference type="EMBL" id="JAHLQF010000001">
    <property type="protein sequence ID" value="MBU5483755.1"/>
    <property type="molecule type" value="Genomic_DNA"/>
</dbReference>
<feature type="transmembrane region" description="Helical" evidence="1">
    <location>
        <begin position="107"/>
        <end position="127"/>
    </location>
</feature>
<keyword evidence="1" id="KW-1133">Transmembrane helix</keyword>
<accession>A0ABS6EFH4</accession>
<sequence>MMFFISKVGLRFFTYYIVMHANIPDNADNGTGIVLVGIAVGMLFLIANIIFLICVSTRASKKEIKKIYLNEFFVNRKDNLVKNIVRGITYLMIIFFIILSFREKRNIISFQFYSFSIICIVIYSIWINNILRKNDSI</sequence>
<evidence type="ECO:0000313" key="2">
    <source>
        <dbReference type="EMBL" id="MBU5483755.1"/>
    </source>
</evidence>
<feature type="transmembrane region" description="Helical" evidence="1">
    <location>
        <begin position="84"/>
        <end position="101"/>
    </location>
</feature>
<comment type="caution">
    <text evidence="2">The sequence shown here is derived from an EMBL/GenBank/DDBJ whole genome shotgun (WGS) entry which is preliminary data.</text>
</comment>
<gene>
    <name evidence="2" type="ORF">KQI86_05385</name>
</gene>
<evidence type="ECO:0000256" key="1">
    <source>
        <dbReference type="SAM" id="Phobius"/>
    </source>
</evidence>
<proteinExistence type="predicted"/>
<keyword evidence="1" id="KW-0472">Membrane</keyword>
<organism evidence="2 3">
    <name type="scientific">Clostridium mobile</name>
    <dbReference type="NCBI Taxonomy" id="2841512"/>
    <lineage>
        <taxon>Bacteria</taxon>
        <taxon>Bacillati</taxon>
        <taxon>Bacillota</taxon>
        <taxon>Clostridia</taxon>
        <taxon>Eubacteriales</taxon>
        <taxon>Clostridiaceae</taxon>
        <taxon>Clostridium</taxon>
    </lineage>
</organism>
<evidence type="ECO:0000313" key="3">
    <source>
        <dbReference type="Proteomes" id="UP000726170"/>
    </source>
</evidence>
<keyword evidence="3" id="KW-1185">Reference proteome</keyword>
<reference evidence="2 3" key="1">
    <citation type="submission" date="2021-06" db="EMBL/GenBank/DDBJ databases">
        <authorList>
            <person name="Sun Q."/>
            <person name="Li D."/>
        </authorList>
    </citation>
    <scope>NUCLEOTIDE SEQUENCE [LARGE SCALE GENOMIC DNA]</scope>
    <source>
        <strain evidence="2 3">MSJ-11</strain>
    </source>
</reference>
<feature type="transmembrane region" description="Helical" evidence="1">
    <location>
        <begin position="33"/>
        <end position="55"/>
    </location>
</feature>
<keyword evidence="1" id="KW-0812">Transmembrane</keyword>